<dbReference type="SUPFAM" id="SSF53150">
    <property type="entry name" value="DNA repair protein MutS, domain II"/>
    <property type="match status" value="1"/>
</dbReference>
<dbReference type="InterPro" id="IPR011184">
    <property type="entry name" value="DNA_mismatch_repair_Msh2"/>
</dbReference>
<evidence type="ECO:0000259" key="10">
    <source>
        <dbReference type="PROSITE" id="PS00486"/>
    </source>
</evidence>
<dbReference type="FunFam" id="3.40.1170.10:FF:000009">
    <property type="entry name" value="Mismatch repair ATPase"/>
    <property type="match status" value="1"/>
</dbReference>
<evidence type="ECO:0000256" key="1">
    <source>
        <dbReference type="ARBA" id="ARBA00004123"/>
    </source>
</evidence>
<accession>A0A8H6C538</accession>
<comment type="subcellular location">
    <subcellularLocation>
        <location evidence="1">Nucleus</location>
    </subcellularLocation>
</comment>
<gene>
    <name evidence="11" type="ORF">FOB64_001427</name>
</gene>
<dbReference type="Gene3D" id="1.10.1420.10">
    <property type="match status" value="2"/>
</dbReference>
<dbReference type="EMBL" id="JABWAD010000016">
    <property type="protein sequence ID" value="KAF6071724.1"/>
    <property type="molecule type" value="Genomic_DNA"/>
</dbReference>
<comment type="caution">
    <text evidence="11">The sequence shown here is derived from an EMBL/GenBank/DDBJ whole genome shotgun (WGS) entry which is preliminary data.</text>
</comment>
<name>A0A8H6C538_CANAX</name>
<dbReference type="InterPro" id="IPR016151">
    <property type="entry name" value="DNA_mismatch_repair_MutS_N"/>
</dbReference>
<dbReference type="InterPro" id="IPR007696">
    <property type="entry name" value="DNA_mismatch_repair_MutS_core"/>
</dbReference>
<dbReference type="GO" id="GO:0005524">
    <property type="term" value="F:ATP binding"/>
    <property type="evidence" value="ECO:0007669"/>
    <property type="project" value="UniProtKB-KW"/>
</dbReference>
<dbReference type="GO" id="GO:0043111">
    <property type="term" value="P:replication fork arrest"/>
    <property type="evidence" value="ECO:0007669"/>
    <property type="project" value="EnsemblFungi"/>
</dbReference>
<dbReference type="GO" id="GO:0036297">
    <property type="term" value="P:interstrand cross-link repair"/>
    <property type="evidence" value="ECO:0007669"/>
    <property type="project" value="EnsemblFungi"/>
</dbReference>
<dbReference type="Gene3D" id="3.30.420.110">
    <property type="entry name" value="MutS, connector domain"/>
    <property type="match status" value="1"/>
</dbReference>
<evidence type="ECO:0000313" key="11">
    <source>
        <dbReference type="EMBL" id="KAF6071724.1"/>
    </source>
</evidence>
<dbReference type="InterPro" id="IPR036678">
    <property type="entry name" value="MutS_con_dom_sf"/>
</dbReference>
<reference evidence="11 12" key="1">
    <citation type="submission" date="2020-03" db="EMBL/GenBank/DDBJ databases">
        <title>FDA dAtabase for Regulatory Grade micrObial Sequences (FDA-ARGOS): Supporting development and validation of Infectious Disease Dx tests.</title>
        <authorList>
            <person name="Campos J."/>
            <person name="Goldberg B."/>
            <person name="Tallon L."/>
            <person name="Sadzewicz L."/>
            <person name="Vavikolanu K."/>
            <person name="Mehta A."/>
            <person name="Aluvathingal J."/>
            <person name="Nadendla S."/>
            <person name="Nandy P."/>
            <person name="Geyer C."/>
            <person name="Yan Y."/>
            <person name="Sichtig H."/>
        </authorList>
    </citation>
    <scope>NUCLEOTIDE SEQUENCE [LARGE SCALE GENOMIC DNA]</scope>
    <source>
        <strain evidence="11 12">FDAARGOS_656</strain>
    </source>
</reference>
<keyword evidence="6 9" id="KW-0238">DNA-binding</keyword>
<dbReference type="SUPFAM" id="SSF52540">
    <property type="entry name" value="P-loop containing nucleoside triphosphate hydrolases"/>
    <property type="match status" value="1"/>
</dbReference>
<keyword evidence="8" id="KW-0539">Nucleus</keyword>
<dbReference type="GO" id="GO:0140664">
    <property type="term" value="F:ATP-dependent DNA damage sensor activity"/>
    <property type="evidence" value="ECO:0007669"/>
    <property type="project" value="InterPro"/>
</dbReference>
<sequence>MSSTKIDLKFSDLADERSYFKKYSQLPPKESTTIRFIDHNNHDYFTALGSDADLIAEKIYRTQSVIKHHNQTKYVTISPQNFKESLNYCLQNHFKVEVYHSKTFQLISSGTAGNLDSLSEEFDIDFDFRDGSSSSIAAIKLGNKVGVCVIADSIVHLSEFEDNELYSNLESLLIQLGVKEVVIPANVDNKKFFQMLEKLNDLVVSAAKSFPKDNEQDISKLLDTENLELSLAAKGINSLDYALALSCCGALIDYLDLLNGDKTFEINKYNLSTFMKLDSSTMKALNILPNGTQKAITSIFELFKCKTLGGSRLLSQWLKQPLIDLSLIEERQELVKAMIDDTSLRVEIQEFLSKVPDINRLLKKIGLGVKRSGAENKKLNEVVNLYQLVSLLPNLTEILTIDYYAKPLKKDEQALSKFCELVETTIDLDTSFDKDYKIKPDFDPSLSEISNNMESAFKAINDLYLEAGDDLNLDTASNKLKLEQHQTHGWCMRVTRNDSRVLRGKSQYKELQTVKSGVFFTTIEMKRLSQEYTKAYDEYNVKQSEVIKEILSLTLTYEPVLQSLSSTLAHLDVITCFATTAMLNSYTQPKLFPFESSRKINLIESRHPLLEVQDDINFISNDVKMDDKHFAIITGPNMGGKSTYIRQIGTIALMAQVGSFIPANDGAELPIFDAILSRVGAGDSQLKGLSTFMIEMLETSSILATATANSLIIIDELGRGTSTYDGFGLAWAISEELIKRKCFAVFATHFHELSQLSEKYDGVENLNLMAEQTNEDITLIYKVGPGISNTSFGISVAEKLHMPEKIVNMAKRKVEELSEEPPIKKQCSETEVREGMSRLREILKEWRNNPEINIADSLAKEPNKFINYIVDTL</sequence>
<dbReference type="GO" id="GO:0016887">
    <property type="term" value="F:ATP hydrolysis activity"/>
    <property type="evidence" value="ECO:0007669"/>
    <property type="project" value="EnsemblFungi"/>
</dbReference>
<dbReference type="InterPro" id="IPR045076">
    <property type="entry name" value="MutS"/>
</dbReference>
<dbReference type="GO" id="GO:0000710">
    <property type="term" value="P:meiotic mismatch repair"/>
    <property type="evidence" value="ECO:0007669"/>
    <property type="project" value="EnsemblFungi"/>
</dbReference>
<evidence type="ECO:0000256" key="7">
    <source>
        <dbReference type="ARBA" id="ARBA00023204"/>
    </source>
</evidence>
<dbReference type="InterPro" id="IPR007861">
    <property type="entry name" value="DNA_mismatch_repair_MutS_clamp"/>
</dbReference>
<evidence type="ECO:0000256" key="6">
    <source>
        <dbReference type="ARBA" id="ARBA00023125"/>
    </source>
</evidence>
<dbReference type="GO" id="GO:0000228">
    <property type="term" value="C:nuclear chromosome"/>
    <property type="evidence" value="ECO:0007669"/>
    <property type="project" value="EnsemblFungi"/>
</dbReference>
<dbReference type="InterPro" id="IPR007695">
    <property type="entry name" value="DNA_mismatch_repair_MutS-lik_N"/>
</dbReference>
<dbReference type="GO" id="GO:0043570">
    <property type="term" value="P:maintenance of DNA repeat elements"/>
    <property type="evidence" value="ECO:0007669"/>
    <property type="project" value="EnsemblFungi"/>
</dbReference>
<evidence type="ECO:0000256" key="4">
    <source>
        <dbReference type="ARBA" id="ARBA00022763"/>
    </source>
</evidence>
<dbReference type="Proteomes" id="UP000536275">
    <property type="component" value="Unassembled WGS sequence"/>
</dbReference>
<keyword evidence="3 9" id="KW-0547">Nucleotide-binding</keyword>
<dbReference type="Pfam" id="PF05188">
    <property type="entry name" value="MutS_II"/>
    <property type="match status" value="1"/>
</dbReference>
<proteinExistence type="inferred from homology"/>
<dbReference type="InterPro" id="IPR027417">
    <property type="entry name" value="P-loop_NTPase"/>
</dbReference>
<dbReference type="GO" id="GO:0032138">
    <property type="term" value="F:single base insertion or deletion binding"/>
    <property type="evidence" value="ECO:0007669"/>
    <property type="project" value="EnsemblFungi"/>
</dbReference>
<dbReference type="GO" id="GO:0030466">
    <property type="term" value="P:silent mating-type cassette heterochromatin formation"/>
    <property type="evidence" value="ECO:0007669"/>
    <property type="project" value="EnsemblFungi"/>
</dbReference>
<dbReference type="GO" id="GO:0032301">
    <property type="term" value="C:MutSalpha complex"/>
    <property type="evidence" value="ECO:0007669"/>
    <property type="project" value="EnsemblFungi"/>
</dbReference>
<organism evidence="11 12">
    <name type="scientific">Candida albicans</name>
    <name type="common">Yeast</name>
    <dbReference type="NCBI Taxonomy" id="5476"/>
    <lineage>
        <taxon>Eukaryota</taxon>
        <taxon>Fungi</taxon>
        <taxon>Dikarya</taxon>
        <taxon>Ascomycota</taxon>
        <taxon>Saccharomycotina</taxon>
        <taxon>Pichiomycetes</taxon>
        <taxon>Debaryomycetaceae</taxon>
        <taxon>Candida/Lodderomyces clade</taxon>
        <taxon>Candida</taxon>
    </lineage>
</organism>
<dbReference type="Pfam" id="PF05190">
    <property type="entry name" value="MutS_IV"/>
    <property type="match status" value="1"/>
</dbReference>
<keyword evidence="7 9" id="KW-0234">DNA repair</keyword>
<dbReference type="PROSITE" id="PS00486">
    <property type="entry name" value="DNA_MISMATCH_REPAIR_2"/>
    <property type="match status" value="1"/>
</dbReference>
<feature type="domain" description="DNA mismatch repair proteins mutS family" evidence="10">
    <location>
        <begin position="710"/>
        <end position="726"/>
    </location>
</feature>
<dbReference type="Gene3D" id="3.40.1170.10">
    <property type="entry name" value="DNA repair protein MutS, domain I"/>
    <property type="match status" value="1"/>
</dbReference>
<protein>
    <submittedName>
        <fullName evidence="11">MutS domain V family protein</fullName>
    </submittedName>
</protein>
<dbReference type="GO" id="GO:0032137">
    <property type="term" value="F:guanine/thymine mispair binding"/>
    <property type="evidence" value="ECO:0007669"/>
    <property type="project" value="EnsemblFungi"/>
</dbReference>
<dbReference type="GO" id="GO:0006311">
    <property type="term" value="P:meiotic gene conversion"/>
    <property type="evidence" value="ECO:0007669"/>
    <property type="project" value="EnsemblFungi"/>
</dbReference>
<dbReference type="PANTHER" id="PTHR11361:SF35">
    <property type="entry name" value="DNA MISMATCH REPAIR PROTEIN MSH2"/>
    <property type="match status" value="1"/>
</dbReference>
<dbReference type="InterPro" id="IPR000432">
    <property type="entry name" value="DNA_mismatch_repair_MutS_C"/>
</dbReference>
<dbReference type="SUPFAM" id="SSF48334">
    <property type="entry name" value="DNA repair protein MutS, domain III"/>
    <property type="match status" value="1"/>
</dbReference>
<dbReference type="Pfam" id="PF00488">
    <property type="entry name" value="MutS_V"/>
    <property type="match status" value="1"/>
</dbReference>
<dbReference type="GO" id="GO:0007534">
    <property type="term" value="P:gene conversion at mating-type locus"/>
    <property type="evidence" value="ECO:0007669"/>
    <property type="project" value="EnsemblFungi"/>
</dbReference>
<evidence type="ECO:0000256" key="9">
    <source>
        <dbReference type="RuleBase" id="RU003756"/>
    </source>
</evidence>
<dbReference type="InterPro" id="IPR007860">
    <property type="entry name" value="DNA_mmatch_repair_MutS_con_dom"/>
</dbReference>
<dbReference type="GO" id="GO:0000406">
    <property type="term" value="F:double-strand/single-strand DNA junction binding"/>
    <property type="evidence" value="ECO:0007669"/>
    <property type="project" value="EnsemblFungi"/>
</dbReference>
<dbReference type="GO" id="GO:0032302">
    <property type="term" value="C:MutSbeta complex"/>
    <property type="evidence" value="ECO:0007669"/>
    <property type="project" value="EnsemblFungi"/>
</dbReference>
<dbReference type="Pfam" id="PF05192">
    <property type="entry name" value="MutS_III"/>
    <property type="match status" value="1"/>
</dbReference>
<dbReference type="GO" id="GO:0000400">
    <property type="term" value="F:four-way junction DNA binding"/>
    <property type="evidence" value="ECO:0007669"/>
    <property type="project" value="EnsemblFungi"/>
</dbReference>
<evidence type="ECO:0000256" key="5">
    <source>
        <dbReference type="ARBA" id="ARBA00022840"/>
    </source>
</evidence>
<dbReference type="GO" id="GO:0000735">
    <property type="term" value="P:removal of nonhomologous ends"/>
    <property type="evidence" value="ECO:0007669"/>
    <property type="project" value="EnsemblFungi"/>
</dbReference>
<dbReference type="SMART" id="SM00534">
    <property type="entry name" value="MUTSac"/>
    <property type="match status" value="1"/>
</dbReference>
<comment type="function">
    <text evidence="9">Component of the post-replicative DNA mismatch repair system (MMR).</text>
</comment>
<dbReference type="Pfam" id="PF01624">
    <property type="entry name" value="MutS_I"/>
    <property type="match status" value="1"/>
</dbReference>
<evidence type="ECO:0000256" key="2">
    <source>
        <dbReference type="ARBA" id="ARBA00006271"/>
    </source>
</evidence>
<keyword evidence="5" id="KW-0067">ATP-binding</keyword>
<dbReference type="SMR" id="A0A8H6C538"/>
<dbReference type="InterPro" id="IPR036187">
    <property type="entry name" value="DNA_mismatch_repair_MutS_sf"/>
</dbReference>
<evidence type="ECO:0000256" key="3">
    <source>
        <dbReference type="ARBA" id="ARBA00022741"/>
    </source>
</evidence>
<keyword evidence="4 9" id="KW-0227">DNA damage</keyword>
<dbReference type="SMART" id="SM00533">
    <property type="entry name" value="MUTSd"/>
    <property type="match status" value="1"/>
</dbReference>
<comment type="similarity">
    <text evidence="2 9">Belongs to the DNA mismatch repair MutS family.</text>
</comment>
<dbReference type="Gene3D" id="3.40.50.300">
    <property type="entry name" value="P-loop containing nucleotide triphosphate hydrolases"/>
    <property type="match status" value="1"/>
</dbReference>
<dbReference type="AlphaFoldDB" id="A0A8H6C538"/>
<dbReference type="GO" id="GO:0000404">
    <property type="term" value="F:heteroduplex DNA loop binding"/>
    <property type="evidence" value="ECO:0007669"/>
    <property type="project" value="EnsemblFungi"/>
</dbReference>
<dbReference type="GO" id="GO:0000403">
    <property type="term" value="F:Y-form DNA binding"/>
    <property type="evidence" value="ECO:0007669"/>
    <property type="project" value="EnsemblFungi"/>
</dbReference>
<dbReference type="PIRSF" id="PIRSF005813">
    <property type="entry name" value="MSH2"/>
    <property type="match status" value="1"/>
</dbReference>
<evidence type="ECO:0000313" key="12">
    <source>
        <dbReference type="Proteomes" id="UP000536275"/>
    </source>
</evidence>
<evidence type="ECO:0000256" key="8">
    <source>
        <dbReference type="ARBA" id="ARBA00023242"/>
    </source>
</evidence>
<dbReference type="PANTHER" id="PTHR11361">
    <property type="entry name" value="DNA MISMATCH REPAIR PROTEIN MUTS FAMILY MEMBER"/>
    <property type="match status" value="1"/>
</dbReference>